<sequence>MIIDKEYKEWLIEITKKAIEHIEGWKSGQAGISYLLKKFQERGIDYHNRDDEGVSMLISTPTALIMAGLFQTWEDWLDYYKDLPIMQDDTSDL</sequence>
<reference evidence="1" key="1">
    <citation type="journal article" date="2015" name="Nature">
        <title>Complex archaea that bridge the gap between prokaryotes and eukaryotes.</title>
        <authorList>
            <person name="Spang A."/>
            <person name="Saw J.H."/>
            <person name="Jorgensen S.L."/>
            <person name="Zaremba-Niedzwiedzka K."/>
            <person name="Martijn J."/>
            <person name="Lind A.E."/>
            <person name="van Eijk R."/>
            <person name="Schleper C."/>
            <person name="Guy L."/>
            <person name="Ettema T.J."/>
        </authorList>
    </citation>
    <scope>NUCLEOTIDE SEQUENCE</scope>
</reference>
<dbReference type="EMBL" id="LAZR01044744">
    <property type="protein sequence ID" value="KKL03900.1"/>
    <property type="molecule type" value="Genomic_DNA"/>
</dbReference>
<proteinExistence type="predicted"/>
<accession>A0A0F9A336</accession>
<dbReference type="AlphaFoldDB" id="A0A0F9A336"/>
<protein>
    <submittedName>
        <fullName evidence="1">Uncharacterized protein</fullName>
    </submittedName>
</protein>
<comment type="caution">
    <text evidence="1">The sequence shown here is derived from an EMBL/GenBank/DDBJ whole genome shotgun (WGS) entry which is preliminary data.</text>
</comment>
<organism evidence="1">
    <name type="scientific">marine sediment metagenome</name>
    <dbReference type="NCBI Taxonomy" id="412755"/>
    <lineage>
        <taxon>unclassified sequences</taxon>
        <taxon>metagenomes</taxon>
        <taxon>ecological metagenomes</taxon>
    </lineage>
</organism>
<name>A0A0F9A336_9ZZZZ</name>
<evidence type="ECO:0000313" key="1">
    <source>
        <dbReference type="EMBL" id="KKL03900.1"/>
    </source>
</evidence>
<gene>
    <name evidence="1" type="ORF">LCGC14_2621490</name>
</gene>